<protein>
    <submittedName>
        <fullName evidence="1">Uncharacterized protein</fullName>
    </submittedName>
</protein>
<dbReference type="Proteomes" id="UP001285441">
    <property type="component" value="Unassembled WGS sequence"/>
</dbReference>
<reference evidence="1" key="1">
    <citation type="journal article" date="2023" name="Mol. Phylogenet. Evol.">
        <title>Genome-scale phylogeny and comparative genomics of the fungal order Sordariales.</title>
        <authorList>
            <person name="Hensen N."/>
            <person name="Bonometti L."/>
            <person name="Westerberg I."/>
            <person name="Brannstrom I.O."/>
            <person name="Guillou S."/>
            <person name="Cros-Aarteil S."/>
            <person name="Calhoun S."/>
            <person name="Haridas S."/>
            <person name="Kuo A."/>
            <person name="Mondo S."/>
            <person name="Pangilinan J."/>
            <person name="Riley R."/>
            <person name="LaButti K."/>
            <person name="Andreopoulos B."/>
            <person name="Lipzen A."/>
            <person name="Chen C."/>
            <person name="Yan M."/>
            <person name="Daum C."/>
            <person name="Ng V."/>
            <person name="Clum A."/>
            <person name="Steindorff A."/>
            <person name="Ohm R.A."/>
            <person name="Martin F."/>
            <person name="Silar P."/>
            <person name="Natvig D.O."/>
            <person name="Lalanne C."/>
            <person name="Gautier V."/>
            <person name="Ament-Velasquez S.L."/>
            <person name="Kruys A."/>
            <person name="Hutchinson M.I."/>
            <person name="Powell A.J."/>
            <person name="Barry K."/>
            <person name="Miller A.N."/>
            <person name="Grigoriev I.V."/>
            <person name="Debuchy R."/>
            <person name="Gladieux P."/>
            <person name="Hiltunen Thoren M."/>
            <person name="Johannesson H."/>
        </authorList>
    </citation>
    <scope>NUCLEOTIDE SEQUENCE</scope>
    <source>
        <strain evidence="1">CBS 232.78</strain>
    </source>
</reference>
<sequence>MAGMGFKAAIQFRKLLARVVRMVHALVQETWLFSPLGHIAAIIVASHGHSSLRMLMALPIAFAFGNEIRDGLPPRMASSLLEQKLCWFQPPKSCTFGVASGVLVQVPQALIVPLNCLALPILCSMVSHQNHSIVR</sequence>
<organism evidence="1 2">
    <name type="scientific">Podospora didyma</name>
    <dbReference type="NCBI Taxonomy" id="330526"/>
    <lineage>
        <taxon>Eukaryota</taxon>
        <taxon>Fungi</taxon>
        <taxon>Dikarya</taxon>
        <taxon>Ascomycota</taxon>
        <taxon>Pezizomycotina</taxon>
        <taxon>Sordariomycetes</taxon>
        <taxon>Sordariomycetidae</taxon>
        <taxon>Sordariales</taxon>
        <taxon>Podosporaceae</taxon>
        <taxon>Podospora</taxon>
    </lineage>
</organism>
<name>A0AAE0P684_9PEZI</name>
<dbReference type="AlphaFoldDB" id="A0AAE0P684"/>
<proteinExistence type="predicted"/>
<comment type="caution">
    <text evidence="1">The sequence shown here is derived from an EMBL/GenBank/DDBJ whole genome shotgun (WGS) entry which is preliminary data.</text>
</comment>
<gene>
    <name evidence="1" type="ORF">B0H63DRAFT_34852</name>
</gene>
<evidence type="ECO:0000313" key="2">
    <source>
        <dbReference type="Proteomes" id="UP001285441"/>
    </source>
</evidence>
<keyword evidence="2" id="KW-1185">Reference proteome</keyword>
<reference evidence="1" key="2">
    <citation type="submission" date="2023-06" db="EMBL/GenBank/DDBJ databases">
        <authorList>
            <consortium name="Lawrence Berkeley National Laboratory"/>
            <person name="Haridas S."/>
            <person name="Hensen N."/>
            <person name="Bonometti L."/>
            <person name="Westerberg I."/>
            <person name="Brannstrom I.O."/>
            <person name="Guillou S."/>
            <person name="Cros-Aarteil S."/>
            <person name="Calhoun S."/>
            <person name="Kuo A."/>
            <person name="Mondo S."/>
            <person name="Pangilinan J."/>
            <person name="Riley R."/>
            <person name="LaButti K."/>
            <person name="Andreopoulos B."/>
            <person name="Lipzen A."/>
            <person name="Chen C."/>
            <person name="Yanf M."/>
            <person name="Daum C."/>
            <person name="Ng V."/>
            <person name="Clum A."/>
            <person name="Steindorff A."/>
            <person name="Ohm R."/>
            <person name="Martin F."/>
            <person name="Silar P."/>
            <person name="Natvig D."/>
            <person name="Lalanne C."/>
            <person name="Gautier V."/>
            <person name="Ament-velasquez S.L."/>
            <person name="Kruys A."/>
            <person name="Hutchinson M.I."/>
            <person name="Powell A.J."/>
            <person name="Barry K."/>
            <person name="Miller A.N."/>
            <person name="Grigoriev I.V."/>
            <person name="Debuchy R."/>
            <person name="Gladieux P."/>
            <person name="Thoren M.H."/>
            <person name="Johannesson H."/>
        </authorList>
    </citation>
    <scope>NUCLEOTIDE SEQUENCE</scope>
    <source>
        <strain evidence="1">CBS 232.78</strain>
    </source>
</reference>
<accession>A0AAE0P684</accession>
<dbReference type="EMBL" id="JAULSW010000001">
    <property type="protein sequence ID" value="KAK3394079.1"/>
    <property type="molecule type" value="Genomic_DNA"/>
</dbReference>
<evidence type="ECO:0000313" key="1">
    <source>
        <dbReference type="EMBL" id="KAK3394079.1"/>
    </source>
</evidence>